<sequence length="36" mass="4330">MENNTRHDSNPEFTRPEEPELDLYTIPRHSTKFLVD</sequence>
<proteinExistence type="predicted"/>
<gene>
    <name evidence="2" type="ORF">COLO4_28628</name>
</gene>
<organism evidence="2 3">
    <name type="scientific">Corchorus olitorius</name>
    <dbReference type="NCBI Taxonomy" id="93759"/>
    <lineage>
        <taxon>Eukaryota</taxon>
        <taxon>Viridiplantae</taxon>
        <taxon>Streptophyta</taxon>
        <taxon>Embryophyta</taxon>
        <taxon>Tracheophyta</taxon>
        <taxon>Spermatophyta</taxon>
        <taxon>Magnoliopsida</taxon>
        <taxon>eudicotyledons</taxon>
        <taxon>Gunneridae</taxon>
        <taxon>Pentapetalae</taxon>
        <taxon>rosids</taxon>
        <taxon>malvids</taxon>
        <taxon>Malvales</taxon>
        <taxon>Malvaceae</taxon>
        <taxon>Grewioideae</taxon>
        <taxon>Apeibeae</taxon>
        <taxon>Corchorus</taxon>
    </lineage>
</organism>
<feature type="region of interest" description="Disordered" evidence="1">
    <location>
        <begin position="1"/>
        <end position="36"/>
    </location>
</feature>
<dbReference type="EMBL" id="AWUE01020002">
    <property type="protein sequence ID" value="OMO70365.1"/>
    <property type="molecule type" value="Genomic_DNA"/>
</dbReference>
<keyword evidence="3" id="KW-1185">Reference proteome</keyword>
<evidence type="ECO:0000256" key="1">
    <source>
        <dbReference type="SAM" id="MobiDB-lite"/>
    </source>
</evidence>
<dbReference type="Proteomes" id="UP000187203">
    <property type="component" value="Unassembled WGS sequence"/>
</dbReference>
<accession>A0A1R3HJ79</accession>
<evidence type="ECO:0000313" key="2">
    <source>
        <dbReference type="EMBL" id="OMO70365.1"/>
    </source>
</evidence>
<protein>
    <submittedName>
        <fullName evidence="2">SWI/SNF complex subunit SWI3A-like protein</fullName>
    </submittedName>
</protein>
<reference evidence="3" key="1">
    <citation type="submission" date="2013-09" db="EMBL/GenBank/DDBJ databases">
        <title>Corchorus olitorius genome sequencing.</title>
        <authorList>
            <person name="Alam M."/>
            <person name="Haque M.S."/>
            <person name="Islam M.S."/>
            <person name="Emdad E.M."/>
            <person name="Islam M.M."/>
            <person name="Ahmed B."/>
            <person name="Halim A."/>
            <person name="Hossen Q.M.M."/>
            <person name="Hossain M.Z."/>
            <person name="Ahmed R."/>
            <person name="Khan M.M."/>
            <person name="Islam R."/>
            <person name="Rashid M.M."/>
            <person name="Khan S.A."/>
            <person name="Rahman M.S."/>
            <person name="Alam M."/>
            <person name="Yahiya A.S."/>
            <person name="Khan M.S."/>
            <person name="Azam M.S."/>
            <person name="Haque T."/>
            <person name="Lashkar M.Z.H."/>
            <person name="Akhand A.I."/>
            <person name="Morshed G."/>
            <person name="Roy S."/>
            <person name="Uddin K.S."/>
            <person name="Rabeya T."/>
            <person name="Hossain A.S."/>
            <person name="Chowdhury A."/>
            <person name="Snigdha A.R."/>
            <person name="Mortoza M.S."/>
            <person name="Matin S.A."/>
            <person name="Hoque S.M.E."/>
            <person name="Islam M.K."/>
            <person name="Roy D.K."/>
            <person name="Haider R."/>
            <person name="Moosa M.M."/>
            <person name="Elias S.M."/>
            <person name="Hasan A.M."/>
            <person name="Jahan S."/>
            <person name="Shafiuddin M."/>
            <person name="Mahmood N."/>
            <person name="Shommy N.S."/>
        </authorList>
    </citation>
    <scope>NUCLEOTIDE SEQUENCE [LARGE SCALE GENOMIC DNA]</scope>
    <source>
        <strain evidence="3">cv. O-4</strain>
    </source>
</reference>
<feature type="compositionally biased region" description="Basic and acidic residues" evidence="1">
    <location>
        <begin position="1"/>
        <end position="18"/>
    </location>
</feature>
<dbReference type="AlphaFoldDB" id="A0A1R3HJ79"/>
<name>A0A1R3HJ79_9ROSI</name>
<comment type="caution">
    <text evidence="2">The sequence shown here is derived from an EMBL/GenBank/DDBJ whole genome shotgun (WGS) entry which is preliminary data.</text>
</comment>
<dbReference type="OrthoDB" id="10397181at2759"/>
<evidence type="ECO:0000313" key="3">
    <source>
        <dbReference type="Proteomes" id="UP000187203"/>
    </source>
</evidence>